<feature type="region of interest" description="Disordered" evidence="1">
    <location>
        <begin position="629"/>
        <end position="650"/>
    </location>
</feature>
<dbReference type="EMBL" id="CP083239">
    <property type="protein sequence ID" value="UOK70273.1"/>
    <property type="molecule type" value="Genomic_DNA"/>
</dbReference>
<protein>
    <recommendedName>
        <fullName evidence="5">Phage tail tape measure protein</fullName>
    </recommendedName>
</protein>
<evidence type="ECO:0008006" key="5">
    <source>
        <dbReference type="Google" id="ProtNLM"/>
    </source>
</evidence>
<evidence type="ECO:0000313" key="4">
    <source>
        <dbReference type="Proteomes" id="UP000831684"/>
    </source>
</evidence>
<reference evidence="3" key="1">
    <citation type="submission" date="2021-09" db="EMBL/GenBank/DDBJ databases">
        <title>Network and meta-omics reveal the key degrader and cooperation patterns in an efficient 1,4-dioxane-degrading microbial community.</title>
        <authorList>
            <person name="Dai C."/>
        </authorList>
    </citation>
    <scope>NUCLEOTIDE SEQUENCE</scope>
    <source>
        <strain evidence="3">ZM13</strain>
    </source>
</reference>
<accession>A0A9E7D319</accession>
<dbReference type="KEGG" id="apol:K9D25_17195"/>
<sequence>MANPESKKLTVEVLARVDKLEKGMARASAAANDNFGKIERRAGQATKRLESRFEAIGRSAATSLGAFGLGGVGIAGLFAGAKTAAADLAQIAAEAQKAGVAVEAFQELGYAAKGALVNFDALTDGLKEMQLRADEFIVTGAGGGAEAFQRLGYGAAELKEKLRDPAALFEDIIEKLGRLDKASQIRIADELFGGTGGEQFVRLLDQGNGYIAKMRQEARDTGNVLDAELIQRAVEIDRQFAKLSTTIGTNLKGAIVAVVAEMRTFSDMLNATEQQSSATLQRRIDLLIAAAENMKKSSAAFALGGGQEGIDRRLAEAAGLQSQLDSRPPRVTVNPSMGSGMGDLSQVKTPASTAADQLAKAYQSIVLSAEQRITQMGVEQQALGMTTAAAEALRVKQELINELTRAGITLTPDYVAKIDDLAQRSGQAASALEAQAASQAALAETMDEVRGTAYDVLGGFVSDLRNGISAADALSNALNRVLDKVIEIGLQNALTGLLGSPGTTQAGSLGKLFGFAGGGYTGSGGKYQPAGVVHRGEYVIPADRTRELGVGFLDRLAGFSSGGLVAPTLPQIRSGDVARGAGGMPVVNVSVQTLPGQTADVRQSRGADGAINIAATVRKLVEDEMVSQAQGRGRGAQALERSYGLRRQTA</sequence>
<dbReference type="KEGG" id="apol:K9D25_16275"/>
<name>A0A9E7D319_9HYPH</name>
<dbReference type="Proteomes" id="UP000831684">
    <property type="component" value="Chromosome"/>
</dbReference>
<dbReference type="AlphaFoldDB" id="A0A9E7D319"/>
<evidence type="ECO:0000256" key="1">
    <source>
        <dbReference type="SAM" id="MobiDB-lite"/>
    </source>
</evidence>
<organism evidence="3 4">
    <name type="scientific">Ancylobacter polymorphus</name>
    <dbReference type="NCBI Taxonomy" id="223390"/>
    <lineage>
        <taxon>Bacteria</taxon>
        <taxon>Pseudomonadati</taxon>
        <taxon>Pseudomonadota</taxon>
        <taxon>Alphaproteobacteria</taxon>
        <taxon>Hyphomicrobiales</taxon>
        <taxon>Xanthobacteraceae</taxon>
        <taxon>Ancylobacter</taxon>
    </lineage>
</organism>
<proteinExistence type="predicted"/>
<dbReference type="EMBL" id="CP083239">
    <property type="protein sequence ID" value="UOK70447.1"/>
    <property type="molecule type" value="Genomic_DNA"/>
</dbReference>
<gene>
    <name evidence="2" type="ORF">K9D25_16275</name>
    <name evidence="3" type="ORF">K9D25_17195</name>
</gene>
<evidence type="ECO:0000313" key="3">
    <source>
        <dbReference type="EMBL" id="UOK70447.1"/>
    </source>
</evidence>
<dbReference type="RefSeq" id="WP_244376677.1">
    <property type="nucleotide sequence ID" value="NZ_CP083239.1"/>
</dbReference>
<evidence type="ECO:0000313" key="2">
    <source>
        <dbReference type="EMBL" id="UOK70273.1"/>
    </source>
</evidence>